<keyword evidence="2" id="KW-1185">Reference proteome</keyword>
<organism evidence="1 2">
    <name type="scientific">Streptomyces pratisoli</name>
    <dbReference type="NCBI Taxonomy" id="3139917"/>
    <lineage>
        <taxon>Bacteria</taxon>
        <taxon>Bacillati</taxon>
        <taxon>Actinomycetota</taxon>
        <taxon>Actinomycetes</taxon>
        <taxon>Kitasatosporales</taxon>
        <taxon>Streptomycetaceae</taxon>
        <taxon>Streptomyces</taxon>
    </lineage>
</organism>
<accession>A0ACC6QPE3</accession>
<gene>
    <name evidence="1" type="ORF">WKI58_28135</name>
</gene>
<reference evidence="1" key="1">
    <citation type="submission" date="2024-03" db="EMBL/GenBank/DDBJ databases">
        <title>Novel Streptomyces species of biotechnological and ecological value are a feature of Machair soil.</title>
        <authorList>
            <person name="Prole J.R."/>
            <person name="Goodfellow M."/>
            <person name="Allenby N."/>
            <person name="Ward A.C."/>
        </authorList>
    </citation>
    <scope>NUCLEOTIDE SEQUENCE</scope>
    <source>
        <strain evidence="1">MS1.AVA.4</strain>
    </source>
</reference>
<dbReference type="EMBL" id="JBBKAI010000002">
    <property type="protein sequence ID" value="MEJ8660342.1"/>
    <property type="molecule type" value="Genomic_DNA"/>
</dbReference>
<proteinExistence type="predicted"/>
<dbReference type="EC" id="1.-.-.-" evidence="1"/>
<protein>
    <submittedName>
        <fullName evidence="1">SDR family oxidoreductase</fullName>
        <ecNumber evidence="1">1.-.-.-</ecNumber>
    </submittedName>
</protein>
<name>A0ACC6QPE3_9ACTN</name>
<comment type="caution">
    <text evidence="1">The sequence shown here is derived from an EMBL/GenBank/DDBJ whole genome shotgun (WGS) entry which is preliminary data.</text>
</comment>
<dbReference type="Proteomes" id="UP001375539">
    <property type="component" value="Unassembled WGS sequence"/>
</dbReference>
<sequence length="268" mass="28004">MITEIQGSWSLVLGVSSGFGRAVAKALAERGGNVIGVHFDTADGAEAAAKFADELRDTGVSAHFFNLNAASASTRREVVGQAVELAGDKGVRILLHSLAFGTLLPFAPSQDGPQDQETVNSRQLAMTLDVMANSLVYWTQDLLAAGLLRRGAKIYGMTSAGSTQVLDSYGPVSAAKAALEAHLRQLAAELAPRGIAANALRAGTTLTPALEKIPHSAAYAEVCRARNPHKRLTEPEDVAEAIVLLSMSDSSWLTGNVIGIDGGEILTA</sequence>
<evidence type="ECO:0000313" key="2">
    <source>
        <dbReference type="Proteomes" id="UP001375539"/>
    </source>
</evidence>
<keyword evidence="1" id="KW-0560">Oxidoreductase</keyword>
<evidence type="ECO:0000313" key="1">
    <source>
        <dbReference type="EMBL" id="MEJ8660342.1"/>
    </source>
</evidence>